<dbReference type="Pfam" id="PF08240">
    <property type="entry name" value="ADH_N"/>
    <property type="match status" value="1"/>
</dbReference>
<name>A0A428WME6_AMYBA</name>
<organism evidence="8 9">
    <name type="scientific">Amycolatopsis balhimycina DSM 5908</name>
    <dbReference type="NCBI Taxonomy" id="1081091"/>
    <lineage>
        <taxon>Bacteria</taxon>
        <taxon>Bacillati</taxon>
        <taxon>Actinomycetota</taxon>
        <taxon>Actinomycetes</taxon>
        <taxon>Pseudonocardiales</taxon>
        <taxon>Pseudonocardiaceae</taxon>
        <taxon>Amycolatopsis</taxon>
    </lineage>
</organism>
<evidence type="ECO:0000256" key="3">
    <source>
        <dbReference type="ARBA" id="ARBA00022833"/>
    </source>
</evidence>
<dbReference type="PROSITE" id="PS00059">
    <property type="entry name" value="ADH_ZINC"/>
    <property type="match status" value="1"/>
</dbReference>
<feature type="domain" description="Alcohol dehydrogenase-like N-terminal" evidence="7">
    <location>
        <begin position="28"/>
        <end position="148"/>
    </location>
</feature>
<reference evidence="8 9" key="1">
    <citation type="submission" date="2018-05" db="EMBL/GenBank/DDBJ databases">
        <title>Evolution of GPA BGCs.</title>
        <authorList>
            <person name="Waglechner N."/>
            <person name="Wright G.D."/>
        </authorList>
    </citation>
    <scope>NUCLEOTIDE SEQUENCE [LARGE SCALE GENOMIC DNA]</scope>
    <source>
        <strain evidence="8 9">DSM 5908</strain>
    </source>
</reference>
<evidence type="ECO:0000313" key="9">
    <source>
        <dbReference type="Proteomes" id="UP000286716"/>
    </source>
</evidence>
<dbReference type="GO" id="GO:0016491">
    <property type="term" value="F:oxidoreductase activity"/>
    <property type="evidence" value="ECO:0007669"/>
    <property type="project" value="UniProtKB-KW"/>
</dbReference>
<dbReference type="AlphaFoldDB" id="A0A428WME6"/>
<gene>
    <name evidence="8" type="ORF">DMA12_16890</name>
</gene>
<dbReference type="InterPro" id="IPR011032">
    <property type="entry name" value="GroES-like_sf"/>
</dbReference>
<sequence length="374" mass="39077">MTTMLALRAHRGAETLVLEEVPVPEPGPLDVVVKVASAGLAPGIMRLLQMGVFKHLPTTVGHEAAGTIAAVGRDVRGRTVGDRVRVHPVLNCRDCAHCRTDRDMMCAQSALLGHAALGQGAMPLYAEYHDGGLAEYIRVPHWLIDALPDSVGFDVAAKVHDLANAVSALKCADLPVGSTVVVTAATGTMGTATVKLAEHFGIAQLVLVGRDRARLEPVAGLAGVPTGLVALDDLPEGWAASGALTGRLRELAPGGADAVIDFIPDGPATGQAMAALATGGSLVHMGANATPLALPPVAMMMRCWRFLTTRACTRNDTRAVLRLLETGALACDELITHRFPLTDAIKAVDAIQQRVDKPMWMTVVNPSSEGMASG</sequence>
<dbReference type="Gene3D" id="3.90.180.10">
    <property type="entry name" value="Medium-chain alcohol dehydrogenases, catalytic domain"/>
    <property type="match status" value="1"/>
</dbReference>
<dbReference type="GO" id="GO:0008270">
    <property type="term" value="F:zinc ion binding"/>
    <property type="evidence" value="ECO:0007669"/>
    <property type="project" value="InterPro"/>
</dbReference>
<dbReference type="Gene3D" id="3.40.50.720">
    <property type="entry name" value="NAD(P)-binding Rossmann-like Domain"/>
    <property type="match status" value="1"/>
</dbReference>
<comment type="similarity">
    <text evidence="5">Belongs to the zinc-containing alcohol dehydrogenase family.</text>
</comment>
<dbReference type="InterPro" id="IPR036291">
    <property type="entry name" value="NAD(P)-bd_dom_sf"/>
</dbReference>
<protein>
    <submittedName>
        <fullName evidence="8">Theronine dehydrogenase</fullName>
    </submittedName>
</protein>
<evidence type="ECO:0000259" key="7">
    <source>
        <dbReference type="Pfam" id="PF08240"/>
    </source>
</evidence>
<dbReference type="InterPro" id="IPR050129">
    <property type="entry name" value="Zn_alcohol_dh"/>
</dbReference>
<evidence type="ECO:0000256" key="1">
    <source>
        <dbReference type="ARBA" id="ARBA00001947"/>
    </source>
</evidence>
<accession>A0A428WME6</accession>
<keyword evidence="4" id="KW-0560">Oxidoreductase</keyword>
<dbReference type="RefSeq" id="WP_020639859.1">
    <property type="nucleotide sequence ID" value="NZ_QHHU01000021.1"/>
</dbReference>
<dbReference type="PANTHER" id="PTHR43401">
    <property type="entry name" value="L-THREONINE 3-DEHYDROGENASE"/>
    <property type="match status" value="1"/>
</dbReference>
<comment type="caution">
    <text evidence="8">The sequence shown here is derived from an EMBL/GenBank/DDBJ whole genome shotgun (WGS) entry which is preliminary data.</text>
</comment>
<evidence type="ECO:0000256" key="4">
    <source>
        <dbReference type="ARBA" id="ARBA00023002"/>
    </source>
</evidence>
<dbReference type="Pfam" id="PF00107">
    <property type="entry name" value="ADH_zinc_N"/>
    <property type="match status" value="1"/>
</dbReference>
<evidence type="ECO:0000256" key="5">
    <source>
        <dbReference type="RuleBase" id="RU361277"/>
    </source>
</evidence>
<comment type="cofactor">
    <cofactor evidence="1 5">
        <name>Zn(2+)</name>
        <dbReference type="ChEBI" id="CHEBI:29105"/>
    </cofactor>
</comment>
<dbReference type="InterPro" id="IPR013154">
    <property type="entry name" value="ADH-like_N"/>
</dbReference>
<evidence type="ECO:0000313" key="8">
    <source>
        <dbReference type="EMBL" id="RSM44223.1"/>
    </source>
</evidence>
<keyword evidence="9" id="KW-1185">Reference proteome</keyword>
<proteinExistence type="inferred from homology"/>
<dbReference type="InterPro" id="IPR002328">
    <property type="entry name" value="ADH_Zn_CS"/>
</dbReference>
<evidence type="ECO:0000256" key="2">
    <source>
        <dbReference type="ARBA" id="ARBA00022723"/>
    </source>
</evidence>
<dbReference type="SUPFAM" id="SSF51735">
    <property type="entry name" value="NAD(P)-binding Rossmann-fold domains"/>
    <property type="match status" value="1"/>
</dbReference>
<dbReference type="Proteomes" id="UP000286716">
    <property type="component" value="Unassembled WGS sequence"/>
</dbReference>
<dbReference type="PANTHER" id="PTHR43401:SF5">
    <property type="entry name" value="ALCOHOL DEHYDROGENASE-RELATED"/>
    <property type="match status" value="1"/>
</dbReference>
<evidence type="ECO:0000259" key="6">
    <source>
        <dbReference type="Pfam" id="PF00107"/>
    </source>
</evidence>
<dbReference type="SUPFAM" id="SSF50129">
    <property type="entry name" value="GroES-like"/>
    <property type="match status" value="1"/>
</dbReference>
<dbReference type="EMBL" id="QHHU01000021">
    <property type="protein sequence ID" value="RSM44223.1"/>
    <property type="molecule type" value="Genomic_DNA"/>
</dbReference>
<keyword evidence="3 5" id="KW-0862">Zinc</keyword>
<dbReference type="OrthoDB" id="9797931at2"/>
<dbReference type="InterPro" id="IPR013149">
    <property type="entry name" value="ADH-like_C"/>
</dbReference>
<keyword evidence="2 5" id="KW-0479">Metal-binding</keyword>
<feature type="domain" description="Alcohol dehydrogenase-like C-terminal" evidence="6">
    <location>
        <begin position="189"/>
        <end position="325"/>
    </location>
</feature>